<dbReference type="EMBL" id="CP003219">
    <property type="protein sequence ID" value="AEW94092.1"/>
    <property type="molecule type" value="Genomic_DNA"/>
</dbReference>
<protein>
    <submittedName>
        <fullName evidence="1">Uncharacterized protein</fullName>
    </submittedName>
</protein>
<reference evidence="2" key="1">
    <citation type="submission" date="2011-12" db="EMBL/GenBank/DDBJ databases">
        <title>Complete genome sequence of Streptomyces cattleya strain DSM 46488.</title>
        <authorList>
            <person name="Ou H.-Y."/>
            <person name="Li P."/>
            <person name="Zhao C."/>
            <person name="O'Hagan D."/>
            <person name="Deng Z."/>
        </authorList>
    </citation>
    <scope>NUCLEOTIDE SEQUENCE [LARGE SCALE GENOMIC DNA]</scope>
    <source>
        <strain evidence="2">ATCC 35852 / DSM 46488 / JCM 4925 / NBRC 14057 / NRRL 8057</strain>
    </source>
</reference>
<gene>
    <name evidence="1" type="ordered locus">SCATT_17210</name>
</gene>
<dbReference type="HOGENOM" id="CLU_1905525_0_0_11"/>
<evidence type="ECO:0000313" key="1">
    <source>
        <dbReference type="EMBL" id="AEW94092.1"/>
    </source>
</evidence>
<organism evidence="1 2">
    <name type="scientific">Streptantibioticus cattleyicolor (strain ATCC 35852 / DSM 46488 / JCM 4925 / NBRC 14057 / NRRL 8057)</name>
    <name type="common">Streptomyces cattleya</name>
    <dbReference type="NCBI Taxonomy" id="1003195"/>
    <lineage>
        <taxon>Bacteria</taxon>
        <taxon>Bacillati</taxon>
        <taxon>Actinomycetota</taxon>
        <taxon>Actinomycetes</taxon>
        <taxon>Kitasatosporales</taxon>
        <taxon>Streptomycetaceae</taxon>
        <taxon>Streptantibioticus</taxon>
    </lineage>
</organism>
<name>G8WP59_STREN</name>
<sequence>MRQCIATAAAPPEQLLVAILAEQSCVSTSDLKYATFDLRCELGLWHEGEHADHVWEWEDGMAPPLWARWTADGLLRFECLSWCEAPHLTRDEVCTLFQDHPREHSWNVADPRIEALRRRVLAEGAGWIPNRLD</sequence>
<dbReference type="eggNOG" id="ENOG5032945">
    <property type="taxonomic scope" value="Bacteria"/>
</dbReference>
<evidence type="ECO:0000313" key="2">
    <source>
        <dbReference type="Proteomes" id="UP000007842"/>
    </source>
</evidence>
<dbReference type="PATRIC" id="fig|1003195.29.peg.1728"/>
<proteinExistence type="predicted"/>
<dbReference type="Proteomes" id="UP000007842">
    <property type="component" value="Chromosome"/>
</dbReference>
<dbReference type="AlphaFoldDB" id="G8WP59"/>
<accession>G8WP59</accession>
<dbReference type="KEGG" id="scy:SCATT_17210"/>
<keyword evidence="2" id="KW-1185">Reference proteome</keyword>